<organism evidence="2 3">
    <name type="scientific">Streptomyces alanosinicus</name>
    <dbReference type="NCBI Taxonomy" id="68171"/>
    <lineage>
        <taxon>Bacteria</taxon>
        <taxon>Bacillati</taxon>
        <taxon>Actinomycetota</taxon>
        <taxon>Actinomycetes</taxon>
        <taxon>Kitasatosporales</taxon>
        <taxon>Streptomycetaceae</taxon>
        <taxon>Streptomyces</taxon>
    </lineage>
</organism>
<evidence type="ECO:0000313" key="2">
    <source>
        <dbReference type="EMBL" id="GHE06516.1"/>
    </source>
</evidence>
<keyword evidence="3" id="KW-1185">Reference proteome</keyword>
<name>A0A918YKG2_9ACTN</name>
<dbReference type="RefSeq" id="WP_189955498.1">
    <property type="nucleotide sequence ID" value="NZ_BMVG01000011.1"/>
</dbReference>
<comment type="caution">
    <text evidence="2">The sequence shown here is derived from an EMBL/GenBank/DDBJ whole genome shotgun (WGS) entry which is preliminary data.</text>
</comment>
<accession>A0A918YKG2</accession>
<evidence type="ECO:0000256" key="1">
    <source>
        <dbReference type="SAM" id="SignalP"/>
    </source>
</evidence>
<reference evidence="2" key="1">
    <citation type="journal article" date="2014" name="Int. J. Syst. Evol. Microbiol.">
        <title>Complete genome sequence of Corynebacterium casei LMG S-19264T (=DSM 44701T), isolated from a smear-ripened cheese.</title>
        <authorList>
            <consortium name="US DOE Joint Genome Institute (JGI-PGF)"/>
            <person name="Walter F."/>
            <person name="Albersmeier A."/>
            <person name="Kalinowski J."/>
            <person name="Ruckert C."/>
        </authorList>
    </citation>
    <scope>NUCLEOTIDE SEQUENCE</scope>
    <source>
        <strain evidence="2">JCM 4714</strain>
    </source>
</reference>
<dbReference type="EMBL" id="BMVG01000011">
    <property type="protein sequence ID" value="GHE06516.1"/>
    <property type="molecule type" value="Genomic_DNA"/>
</dbReference>
<protein>
    <recommendedName>
        <fullName evidence="4">Secreted protein</fullName>
    </recommendedName>
</protein>
<dbReference type="AlphaFoldDB" id="A0A918YKG2"/>
<dbReference type="Proteomes" id="UP000655443">
    <property type="component" value="Unassembled WGS sequence"/>
</dbReference>
<keyword evidence="1" id="KW-0732">Signal</keyword>
<sequence>MISTVHRHTVRAAVVAAVGLSALGLGATAASAKISYDFAASPHTVKAGARVHVKGDAANDEDRFQRFCIQQRPGKGPWHTVKCARGGIGLGGSADVWVTARQRGTLQFRGALYEKDLHGKHDLVLRWVTPTVNVKVR</sequence>
<evidence type="ECO:0008006" key="4">
    <source>
        <dbReference type="Google" id="ProtNLM"/>
    </source>
</evidence>
<feature type="chain" id="PRO_5037977282" description="Secreted protein" evidence="1">
    <location>
        <begin position="33"/>
        <end position="137"/>
    </location>
</feature>
<gene>
    <name evidence="2" type="ORF">GCM10010339_47270</name>
</gene>
<feature type="signal peptide" evidence="1">
    <location>
        <begin position="1"/>
        <end position="32"/>
    </location>
</feature>
<evidence type="ECO:0000313" key="3">
    <source>
        <dbReference type="Proteomes" id="UP000655443"/>
    </source>
</evidence>
<proteinExistence type="predicted"/>
<reference evidence="2" key="2">
    <citation type="submission" date="2020-09" db="EMBL/GenBank/DDBJ databases">
        <authorList>
            <person name="Sun Q."/>
            <person name="Ohkuma M."/>
        </authorList>
    </citation>
    <scope>NUCLEOTIDE SEQUENCE</scope>
    <source>
        <strain evidence="2">JCM 4714</strain>
    </source>
</reference>